<dbReference type="EMBL" id="FOIR01000003">
    <property type="protein sequence ID" value="SEW37155.1"/>
    <property type="molecule type" value="Genomic_DNA"/>
</dbReference>
<dbReference type="InterPro" id="IPR011990">
    <property type="entry name" value="TPR-like_helical_dom_sf"/>
</dbReference>
<evidence type="ECO:0000313" key="3">
    <source>
        <dbReference type="Proteomes" id="UP000199437"/>
    </source>
</evidence>
<name>A0A1I0R8M9_9BACT</name>
<dbReference type="AlphaFoldDB" id="A0A1I0R8M9"/>
<dbReference type="Gene3D" id="1.25.40.10">
    <property type="entry name" value="Tetratricopeptide repeat domain"/>
    <property type="match status" value="1"/>
</dbReference>
<dbReference type="Proteomes" id="UP000199437">
    <property type="component" value="Unassembled WGS sequence"/>
</dbReference>
<protein>
    <recommendedName>
        <fullName evidence="4">Tetratricopeptide repeat-containing protein</fullName>
    </recommendedName>
</protein>
<keyword evidence="3" id="KW-1185">Reference proteome</keyword>
<evidence type="ECO:0000256" key="1">
    <source>
        <dbReference type="SAM" id="SignalP"/>
    </source>
</evidence>
<feature type="chain" id="PRO_5011475121" description="Tetratricopeptide repeat-containing protein" evidence="1">
    <location>
        <begin position="20"/>
        <end position="194"/>
    </location>
</feature>
<sequence>MQKLLPAVFLLLIGFTVNAQRTAPPDPLRFIDTAVVYMDNQEYEKADEYYMTALEKIDLLSADFCFFFGKNSFYLGKYTQSIDWLNKYLELKGSRGQHSKETMALLDKAEEAFRNTNNTSTTSAETNSKFFYRNTIDCTEGEAITCPLCRGQDVIITLDKLGERLYRTCPYSTNGVLTCKEYNLLIQGLLKPKH</sequence>
<keyword evidence="1" id="KW-0732">Signal</keyword>
<gene>
    <name evidence="2" type="ORF">SAMN05216290_3269</name>
</gene>
<dbReference type="GeneID" id="99987947"/>
<dbReference type="OrthoDB" id="837043at2"/>
<reference evidence="3" key="1">
    <citation type="submission" date="2016-10" db="EMBL/GenBank/DDBJ databases">
        <authorList>
            <person name="Varghese N."/>
            <person name="Submissions S."/>
        </authorList>
    </citation>
    <scope>NUCLEOTIDE SEQUENCE [LARGE SCALE GENOMIC DNA]</scope>
    <source>
        <strain evidence="3">CGMCC 1.12402</strain>
    </source>
</reference>
<dbReference type="RefSeq" id="WP_090259848.1">
    <property type="nucleotide sequence ID" value="NZ_FOIR01000003.1"/>
</dbReference>
<feature type="signal peptide" evidence="1">
    <location>
        <begin position="1"/>
        <end position="19"/>
    </location>
</feature>
<proteinExistence type="predicted"/>
<evidence type="ECO:0008006" key="4">
    <source>
        <dbReference type="Google" id="ProtNLM"/>
    </source>
</evidence>
<accession>A0A1I0R8M9</accession>
<organism evidence="2 3">
    <name type="scientific">Roseivirga pacifica</name>
    <dbReference type="NCBI Taxonomy" id="1267423"/>
    <lineage>
        <taxon>Bacteria</taxon>
        <taxon>Pseudomonadati</taxon>
        <taxon>Bacteroidota</taxon>
        <taxon>Cytophagia</taxon>
        <taxon>Cytophagales</taxon>
        <taxon>Roseivirgaceae</taxon>
        <taxon>Roseivirga</taxon>
    </lineage>
</organism>
<evidence type="ECO:0000313" key="2">
    <source>
        <dbReference type="EMBL" id="SEW37155.1"/>
    </source>
</evidence>
<dbReference type="SUPFAM" id="SSF48452">
    <property type="entry name" value="TPR-like"/>
    <property type="match status" value="1"/>
</dbReference>
<dbReference type="STRING" id="1267423.SAMN05216290_3269"/>